<feature type="transmembrane region" description="Helical" evidence="2">
    <location>
        <begin position="139"/>
        <end position="157"/>
    </location>
</feature>
<dbReference type="Pfam" id="PF04657">
    <property type="entry name" value="DMT_YdcZ"/>
    <property type="match status" value="2"/>
</dbReference>
<dbReference type="AlphaFoldDB" id="A0A0G4H5W1"/>
<dbReference type="VEuPathDB" id="CryptoDB:Cvel_24741"/>
<feature type="compositionally biased region" description="Basic and acidic residues" evidence="1">
    <location>
        <begin position="424"/>
        <end position="459"/>
    </location>
</feature>
<proteinExistence type="predicted"/>
<sequence length="459" mass="48504">MNPWLKGLIALWPFAIGSLTPLNALIMLSLGQTLRTSILWPLLMNYGPQMLFCLPFSFPGPPLSDVFQRFRERLGKSPVDGFSLVAGVVSSAGIGIQAYCSGRIGFGVTYVTTTCVMVVLSALIDSFGLLWAVRRRLRVVDYVSIVLIVVGTAVWVFERGPGTTGPEGVRLSPAEYGGTVVLAAVGAASLLSSGPLNKRLSQSTGNTFRTTLFASAVASVAIVSVAAGVDPHPQFHRIDSSNWWKLLTCVLGFSMFLTSQNAPRWIGFALSNRARVAGNLVGALLLDVFALGTDFRSHPDKPGAYFISPGVASGAALVLVGLAVSLRPPPPVEKGPQTPAEESQGAEQKRERDSARETGGSGSESDEGDGCHCKTVSAEGVDPIPSGVEDLEVGNGSAKDIGSPEFLEQCHPNVCDSGGIGETGVRESDHGSSCNRDTENGLQHTERKYVDNKGNGTEK</sequence>
<keyword evidence="2" id="KW-0472">Membrane</keyword>
<keyword evidence="2" id="KW-1133">Transmembrane helix</keyword>
<feature type="region of interest" description="Disordered" evidence="1">
    <location>
        <begin position="329"/>
        <end position="459"/>
    </location>
</feature>
<feature type="transmembrane region" description="Helical" evidence="2">
    <location>
        <begin position="177"/>
        <end position="196"/>
    </location>
</feature>
<feature type="transmembrane region" description="Helical" evidence="2">
    <location>
        <begin position="111"/>
        <end position="132"/>
    </location>
</feature>
<feature type="transmembrane region" description="Helical" evidence="2">
    <location>
        <begin position="40"/>
        <end position="58"/>
    </location>
</feature>
<feature type="transmembrane region" description="Helical" evidence="2">
    <location>
        <begin position="304"/>
        <end position="324"/>
    </location>
</feature>
<reference evidence="3" key="1">
    <citation type="submission" date="2014-11" db="EMBL/GenBank/DDBJ databases">
        <authorList>
            <person name="Otto D Thomas"/>
            <person name="Naeem Raeece"/>
        </authorList>
    </citation>
    <scope>NUCLEOTIDE SEQUENCE</scope>
</reference>
<protein>
    <recommendedName>
        <fullName evidence="4">EamA domain-containing protein</fullName>
    </recommendedName>
</protein>
<organism evidence="3">
    <name type="scientific">Chromera velia CCMP2878</name>
    <dbReference type="NCBI Taxonomy" id="1169474"/>
    <lineage>
        <taxon>Eukaryota</taxon>
        <taxon>Sar</taxon>
        <taxon>Alveolata</taxon>
        <taxon>Colpodellida</taxon>
        <taxon>Chromeraceae</taxon>
        <taxon>Chromera</taxon>
    </lineage>
</organism>
<feature type="compositionally biased region" description="Basic and acidic residues" evidence="1">
    <location>
        <begin position="347"/>
        <end position="356"/>
    </location>
</feature>
<evidence type="ECO:0000313" key="3">
    <source>
        <dbReference type="EMBL" id="CEM38967.1"/>
    </source>
</evidence>
<accession>A0A0G4H5W1</accession>
<feature type="transmembrane region" description="Helical" evidence="2">
    <location>
        <begin position="241"/>
        <end position="262"/>
    </location>
</feature>
<evidence type="ECO:0000256" key="2">
    <source>
        <dbReference type="SAM" id="Phobius"/>
    </source>
</evidence>
<dbReference type="InterPro" id="IPR006750">
    <property type="entry name" value="YdcZ"/>
</dbReference>
<keyword evidence="2" id="KW-0812">Transmembrane</keyword>
<gene>
    <name evidence="3" type="ORF">Cvel_24741</name>
</gene>
<feature type="transmembrane region" description="Helical" evidence="2">
    <location>
        <begin position="274"/>
        <end position="292"/>
    </location>
</feature>
<evidence type="ECO:0008006" key="4">
    <source>
        <dbReference type="Google" id="ProtNLM"/>
    </source>
</evidence>
<evidence type="ECO:0000256" key="1">
    <source>
        <dbReference type="SAM" id="MobiDB-lite"/>
    </source>
</evidence>
<feature type="transmembrane region" description="Helical" evidence="2">
    <location>
        <begin position="208"/>
        <end position="229"/>
    </location>
</feature>
<name>A0A0G4H5W1_9ALVE</name>
<feature type="transmembrane region" description="Helical" evidence="2">
    <location>
        <begin position="79"/>
        <end position="99"/>
    </location>
</feature>
<dbReference type="PhylomeDB" id="A0A0G4H5W1"/>
<dbReference type="EMBL" id="CDMZ01001895">
    <property type="protein sequence ID" value="CEM38967.1"/>
    <property type="molecule type" value="Genomic_DNA"/>
</dbReference>